<feature type="transmembrane region" description="Helical" evidence="1">
    <location>
        <begin position="98"/>
        <end position="129"/>
    </location>
</feature>
<dbReference type="Proteomes" id="UP001341840">
    <property type="component" value="Unassembled WGS sequence"/>
</dbReference>
<protein>
    <submittedName>
        <fullName evidence="2">Uncharacterized protein</fullName>
    </submittedName>
</protein>
<feature type="transmembrane region" description="Helical" evidence="1">
    <location>
        <begin position="9"/>
        <end position="26"/>
    </location>
</feature>
<accession>A0ABU6XRR6</accession>
<comment type="caution">
    <text evidence="2">The sequence shown here is derived from an EMBL/GenBank/DDBJ whole genome shotgun (WGS) entry which is preliminary data.</text>
</comment>
<evidence type="ECO:0000256" key="1">
    <source>
        <dbReference type="SAM" id="Phobius"/>
    </source>
</evidence>
<keyword evidence="1" id="KW-0812">Transmembrane</keyword>
<keyword evidence="3" id="KW-1185">Reference proteome</keyword>
<proteinExistence type="predicted"/>
<name>A0ABU6XRR6_9FABA</name>
<keyword evidence="1" id="KW-0472">Membrane</keyword>
<evidence type="ECO:0000313" key="2">
    <source>
        <dbReference type="EMBL" id="MED6199363.1"/>
    </source>
</evidence>
<organism evidence="2 3">
    <name type="scientific">Stylosanthes scabra</name>
    <dbReference type="NCBI Taxonomy" id="79078"/>
    <lineage>
        <taxon>Eukaryota</taxon>
        <taxon>Viridiplantae</taxon>
        <taxon>Streptophyta</taxon>
        <taxon>Embryophyta</taxon>
        <taxon>Tracheophyta</taxon>
        <taxon>Spermatophyta</taxon>
        <taxon>Magnoliopsida</taxon>
        <taxon>eudicotyledons</taxon>
        <taxon>Gunneridae</taxon>
        <taxon>Pentapetalae</taxon>
        <taxon>rosids</taxon>
        <taxon>fabids</taxon>
        <taxon>Fabales</taxon>
        <taxon>Fabaceae</taxon>
        <taxon>Papilionoideae</taxon>
        <taxon>50 kb inversion clade</taxon>
        <taxon>dalbergioids sensu lato</taxon>
        <taxon>Dalbergieae</taxon>
        <taxon>Pterocarpus clade</taxon>
        <taxon>Stylosanthes</taxon>
    </lineage>
</organism>
<reference evidence="2 3" key="1">
    <citation type="journal article" date="2023" name="Plants (Basel)">
        <title>Bridging the Gap: Combining Genomics and Transcriptomics Approaches to Understand Stylosanthes scabra, an Orphan Legume from the Brazilian Caatinga.</title>
        <authorList>
            <person name="Ferreira-Neto J.R.C."/>
            <person name="da Silva M.D."/>
            <person name="Binneck E."/>
            <person name="de Melo N.F."/>
            <person name="da Silva R.H."/>
            <person name="de Melo A.L.T.M."/>
            <person name="Pandolfi V."/>
            <person name="Bustamante F.O."/>
            <person name="Brasileiro-Vidal A.C."/>
            <person name="Benko-Iseppon A.M."/>
        </authorList>
    </citation>
    <scope>NUCLEOTIDE SEQUENCE [LARGE SCALE GENOMIC DNA]</scope>
    <source>
        <tissue evidence="2">Leaves</tissue>
    </source>
</reference>
<gene>
    <name evidence="2" type="ORF">PIB30_075252</name>
</gene>
<dbReference type="EMBL" id="JASCZI010212403">
    <property type="protein sequence ID" value="MED6199363.1"/>
    <property type="molecule type" value="Genomic_DNA"/>
</dbReference>
<sequence>MALAGAKDFVLPYFGFLLCAVDLIPSNCALAVRFWCLGLPLTMLISPFFRPIRTGSRIRPPTRAFVVRWLPPVRDTAPSSAAAAERVRSLSTCRGMRVLLLCHTISIVVASIALEIALFLFIFFVWSWITNYLHIGTCTQIVTDQVLRPSFEKPWRWALQVTRDVDMAFWF</sequence>
<evidence type="ECO:0000313" key="3">
    <source>
        <dbReference type="Proteomes" id="UP001341840"/>
    </source>
</evidence>
<keyword evidence="1" id="KW-1133">Transmembrane helix</keyword>